<feature type="region of interest" description="Disordered" evidence="2">
    <location>
        <begin position="1"/>
        <end position="37"/>
    </location>
</feature>
<feature type="compositionally biased region" description="Low complexity" evidence="2">
    <location>
        <begin position="195"/>
        <end position="204"/>
    </location>
</feature>
<keyword evidence="1" id="KW-0175">Coiled coil</keyword>
<name>A0A9P6XGY3_RHIOR</name>
<evidence type="ECO:0000256" key="1">
    <source>
        <dbReference type="SAM" id="Coils"/>
    </source>
</evidence>
<dbReference type="Pfam" id="PF03399">
    <property type="entry name" value="SAC3_GANP"/>
    <property type="match status" value="1"/>
</dbReference>
<dbReference type="EMBL" id="JAANQT010000176">
    <property type="protein sequence ID" value="KAG1313627.1"/>
    <property type="molecule type" value="Genomic_DNA"/>
</dbReference>
<dbReference type="Proteomes" id="UP000716291">
    <property type="component" value="Unassembled WGS sequence"/>
</dbReference>
<keyword evidence="5" id="KW-1185">Reference proteome</keyword>
<feature type="domain" description="PCI" evidence="3">
    <location>
        <begin position="434"/>
        <end position="611"/>
    </location>
</feature>
<organism evidence="4 5">
    <name type="scientific">Rhizopus oryzae</name>
    <name type="common">Mucormycosis agent</name>
    <name type="synonym">Rhizopus arrhizus var. delemar</name>
    <dbReference type="NCBI Taxonomy" id="64495"/>
    <lineage>
        <taxon>Eukaryota</taxon>
        <taxon>Fungi</taxon>
        <taxon>Fungi incertae sedis</taxon>
        <taxon>Mucoromycota</taxon>
        <taxon>Mucoromycotina</taxon>
        <taxon>Mucoromycetes</taxon>
        <taxon>Mucorales</taxon>
        <taxon>Mucorineae</taxon>
        <taxon>Rhizopodaceae</taxon>
        <taxon>Rhizopus</taxon>
    </lineage>
</organism>
<feature type="compositionally biased region" description="Low complexity" evidence="2">
    <location>
        <begin position="128"/>
        <end position="137"/>
    </location>
</feature>
<dbReference type="InterPro" id="IPR045107">
    <property type="entry name" value="SAC3/GANP/THP3"/>
</dbReference>
<dbReference type="Gene3D" id="1.25.40.990">
    <property type="match status" value="1"/>
</dbReference>
<feature type="compositionally biased region" description="Polar residues" evidence="2">
    <location>
        <begin position="146"/>
        <end position="155"/>
    </location>
</feature>
<feature type="coiled-coil region" evidence="1">
    <location>
        <begin position="288"/>
        <end position="322"/>
    </location>
</feature>
<dbReference type="PROSITE" id="PS50250">
    <property type="entry name" value="PCI"/>
    <property type="match status" value="1"/>
</dbReference>
<accession>A0A9P6XGY3</accession>
<dbReference type="InterPro" id="IPR000717">
    <property type="entry name" value="PCI_dom"/>
</dbReference>
<evidence type="ECO:0000313" key="5">
    <source>
        <dbReference type="Proteomes" id="UP000716291"/>
    </source>
</evidence>
<comment type="caution">
    <text evidence="4">The sequence shown here is derived from an EMBL/GenBank/DDBJ whole genome shotgun (WGS) entry which is preliminary data.</text>
</comment>
<evidence type="ECO:0000313" key="4">
    <source>
        <dbReference type="EMBL" id="KAG1313627.1"/>
    </source>
</evidence>
<feature type="region of interest" description="Disordered" evidence="2">
    <location>
        <begin position="58"/>
        <end position="84"/>
    </location>
</feature>
<feature type="compositionally biased region" description="Polar residues" evidence="2">
    <location>
        <begin position="170"/>
        <end position="184"/>
    </location>
</feature>
<evidence type="ECO:0000259" key="3">
    <source>
        <dbReference type="PROSITE" id="PS50250"/>
    </source>
</evidence>
<feature type="compositionally biased region" description="Low complexity" evidence="2">
    <location>
        <begin position="75"/>
        <end position="84"/>
    </location>
</feature>
<dbReference type="PANTHER" id="PTHR12436">
    <property type="entry name" value="80 KDA MCM3-ASSOCIATED PROTEIN"/>
    <property type="match status" value="1"/>
</dbReference>
<reference evidence="4" key="1">
    <citation type="journal article" date="2020" name="Microb. Genom.">
        <title>Genetic diversity of clinical and environmental Mucorales isolates obtained from an investigation of mucormycosis cases among solid organ transplant recipients.</title>
        <authorList>
            <person name="Nguyen M.H."/>
            <person name="Kaul D."/>
            <person name="Muto C."/>
            <person name="Cheng S.J."/>
            <person name="Richter R.A."/>
            <person name="Bruno V.M."/>
            <person name="Liu G."/>
            <person name="Beyhan S."/>
            <person name="Sundermann A.J."/>
            <person name="Mounaud S."/>
            <person name="Pasculle A.W."/>
            <person name="Nierman W.C."/>
            <person name="Driscoll E."/>
            <person name="Cumbie R."/>
            <person name="Clancy C.J."/>
            <person name="Dupont C.L."/>
        </authorList>
    </citation>
    <scope>NUCLEOTIDE SEQUENCE</scope>
    <source>
        <strain evidence="4">GL11</strain>
    </source>
</reference>
<sequence>MANPQENPAPNPPWSNYQQQLSSYPQPNGTPLDSNQAAYNQQYAAYYQQYSAQPQSNYYSQYYQYNPPPPGTEGPPGVNAGSGSNYGYPQYNGYYYQSNTNGVASSSMPFQHPSPYYQPQYQQYQYSQPAQPYQPTVARPPPPQPILNNVSTSTGKIGLKIPPWSKKPVETSQLSNNPSTQSSVHEPLKPETKEQQQQQQPQQQINPSKETAVNPEKDTSEVSPVESWPPSLKQYVQDVFANCLPGERDKAEVQLRNLILESHKAGTLLTTDWSEVDLPSACLPSKKKKKINKKKTNTLNQKQSAEEEAKRLKRLRRFEEDAAQFRSENMSSSMQHLDLDDSMVSDTIIGTSTKLEKQYLRLTSAPDPSTVRPLYILKQTLELLKEKWKNEQNYTYICDQFKSMRQDLTVQRIKNEFTVQVYEIHARIALEKSDLGEYNQCQTQLKGLYENGVSGNVMEFTAYRILYFLHTQNAADINSTMAELTDEQKQNAFVQHALQVRSSLAISNYHRFFYLYKTAPNMGGYLIDQFIERERVQSLLILCRACRPDISLDFVQKELGLDSKEDLIKFLTEQKALFLRNDNSDFLDTKAALSGLLESVKKYKKVDIKGQV</sequence>
<protein>
    <recommendedName>
        <fullName evidence="3">PCI domain-containing protein</fullName>
    </recommendedName>
</protein>
<proteinExistence type="predicted"/>
<feature type="region of interest" description="Disordered" evidence="2">
    <location>
        <begin position="128"/>
        <end position="228"/>
    </location>
</feature>
<gene>
    <name evidence="4" type="ORF">G6F64_002095</name>
</gene>
<dbReference type="GO" id="GO:0005634">
    <property type="term" value="C:nucleus"/>
    <property type="evidence" value="ECO:0007669"/>
    <property type="project" value="TreeGrafter"/>
</dbReference>
<evidence type="ECO:0000256" key="2">
    <source>
        <dbReference type="SAM" id="MobiDB-lite"/>
    </source>
</evidence>
<dbReference type="InterPro" id="IPR005062">
    <property type="entry name" value="SAC3/GANP/THP3_conserved"/>
</dbReference>
<dbReference type="PANTHER" id="PTHR12436:SF4">
    <property type="entry name" value="LEUKOCYTE RECEPTOR CLUSTER MEMBER 8"/>
    <property type="match status" value="1"/>
</dbReference>
<feature type="compositionally biased region" description="Polar residues" evidence="2">
    <location>
        <begin position="14"/>
        <end position="33"/>
    </location>
</feature>
<dbReference type="AlphaFoldDB" id="A0A9P6XGY3"/>